<evidence type="ECO:0000256" key="2">
    <source>
        <dbReference type="ARBA" id="ARBA00034247"/>
    </source>
</evidence>
<reference evidence="4 5" key="1">
    <citation type="submission" date="2020-08" db="EMBL/GenBank/DDBJ databases">
        <title>Genomic Encyclopedia of Type Strains, Phase IV (KMG-IV): sequencing the most valuable type-strain genomes for metagenomic binning, comparative biology and taxonomic classification.</title>
        <authorList>
            <person name="Goeker M."/>
        </authorList>
    </citation>
    <scope>NUCLEOTIDE SEQUENCE [LARGE SCALE GENOMIC DNA]</scope>
    <source>
        <strain evidence="4 5">DSM 103737</strain>
    </source>
</reference>
<evidence type="ECO:0000259" key="3">
    <source>
        <dbReference type="PROSITE" id="PS50887"/>
    </source>
</evidence>
<dbReference type="InterPro" id="IPR029787">
    <property type="entry name" value="Nucleotide_cyclase"/>
</dbReference>
<dbReference type="InterPro" id="IPR000160">
    <property type="entry name" value="GGDEF_dom"/>
</dbReference>
<evidence type="ECO:0000313" key="5">
    <source>
        <dbReference type="Proteomes" id="UP000577362"/>
    </source>
</evidence>
<dbReference type="Proteomes" id="UP000577362">
    <property type="component" value="Unassembled WGS sequence"/>
</dbReference>
<dbReference type="Pfam" id="PF00990">
    <property type="entry name" value="GGDEF"/>
    <property type="match status" value="1"/>
</dbReference>
<evidence type="ECO:0000256" key="1">
    <source>
        <dbReference type="ARBA" id="ARBA00012528"/>
    </source>
</evidence>
<dbReference type="GO" id="GO:0043709">
    <property type="term" value="P:cell adhesion involved in single-species biofilm formation"/>
    <property type="evidence" value="ECO:0007669"/>
    <property type="project" value="TreeGrafter"/>
</dbReference>
<protein>
    <recommendedName>
        <fullName evidence="1">diguanylate cyclase</fullName>
        <ecNumber evidence="1">2.7.7.65</ecNumber>
    </recommendedName>
</protein>
<dbReference type="CDD" id="cd01949">
    <property type="entry name" value="GGDEF"/>
    <property type="match status" value="1"/>
</dbReference>
<dbReference type="FunFam" id="3.30.70.270:FF:000001">
    <property type="entry name" value="Diguanylate cyclase domain protein"/>
    <property type="match status" value="1"/>
</dbReference>
<dbReference type="PANTHER" id="PTHR45138:SF9">
    <property type="entry name" value="DIGUANYLATE CYCLASE DGCM-RELATED"/>
    <property type="match status" value="1"/>
</dbReference>
<sequence length="308" mass="34420">MDEVFKELFGLYEETPVLIAAYDGFDRLRYANKAFRAAYFIAPDETPLWADLMRRNHQAGRGTVIHAADFEEWLRSTQSRRGKIGFRAFETDLFDGRWLWMTETMQANGWMLCIASDITGLRARSRAVRQDRDLAIKASYTDELTGVANRRFVMARIEDMLQRADAGRGCLAVLDIDGFKAINDRFGHQVGDQILCDFTVKVHGLVQRTHCFGRVGGEEFVLVMPGTSIAEAALIVERMLVVVRQSRPLVERPDFGYTFSAGIAACQDGDIALSLYSRADNALYCAKMAGRNCIQLDGSDSDQSAASG</sequence>
<feature type="domain" description="GGDEF" evidence="3">
    <location>
        <begin position="167"/>
        <end position="299"/>
    </location>
</feature>
<comment type="caution">
    <text evidence="4">The sequence shown here is derived from an EMBL/GenBank/DDBJ whole genome shotgun (WGS) entry which is preliminary data.</text>
</comment>
<evidence type="ECO:0000313" key="4">
    <source>
        <dbReference type="EMBL" id="MBB4018285.1"/>
    </source>
</evidence>
<gene>
    <name evidence="4" type="ORF">GGR16_003332</name>
</gene>
<dbReference type="GO" id="GO:1902201">
    <property type="term" value="P:negative regulation of bacterial-type flagellum-dependent cell motility"/>
    <property type="evidence" value="ECO:0007669"/>
    <property type="project" value="TreeGrafter"/>
</dbReference>
<comment type="catalytic activity">
    <reaction evidence="2">
        <text>2 GTP = 3',3'-c-di-GMP + 2 diphosphate</text>
        <dbReference type="Rhea" id="RHEA:24898"/>
        <dbReference type="ChEBI" id="CHEBI:33019"/>
        <dbReference type="ChEBI" id="CHEBI:37565"/>
        <dbReference type="ChEBI" id="CHEBI:58805"/>
        <dbReference type="EC" id="2.7.7.65"/>
    </reaction>
</comment>
<dbReference type="SMART" id="SM00267">
    <property type="entry name" value="GGDEF"/>
    <property type="match status" value="1"/>
</dbReference>
<organism evidence="4 5">
    <name type="scientific">Chelatococcus caeni</name>
    <dbReference type="NCBI Taxonomy" id="1348468"/>
    <lineage>
        <taxon>Bacteria</taxon>
        <taxon>Pseudomonadati</taxon>
        <taxon>Pseudomonadota</taxon>
        <taxon>Alphaproteobacteria</taxon>
        <taxon>Hyphomicrobiales</taxon>
        <taxon>Chelatococcaceae</taxon>
        <taxon>Chelatococcus</taxon>
    </lineage>
</organism>
<dbReference type="PROSITE" id="PS50887">
    <property type="entry name" value="GGDEF"/>
    <property type="match status" value="1"/>
</dbReference>
<dbReference type="SUPFAM" id="SSF55073">
    <property type="entry name" value="Nucleotide cyclase"/>
    <property type="match status" value="1"/>
</dbReference>
<keyword evidence="5" id="KW-1185">Reference proteome</keyword>
<name>A0A840BY66_9HYPH</name>
<dbReference type="Gene3D" id="3.30.70.270">
    <property type="match status" value="1"/>
</dbReference>
<dbReference type="AlphaFoldDB" id="A0A840BY66"/>
<accession>A0A840BY66</accession>
<dbReference type="EMBL" id="JACIEN010000004">
    <property type="protein sequence ID" value="MBB4018285.1"/>
    <property type="molecule type" value="Genomic_DNA"/>
</dbReference>
<dbReference type="NCBIfam" id="TIGR00254">
    <property type="entry name" value="GGDEF"/>
    <property type="match status" value="1"/>
</dbReference>
<dbReference type="InterPro" id="IPR043128">
    <property type="entry name" value="Rev_trsase/Diguanyl_cyclase"/>
</dbReference>
<dbReference type="GO" id="GO:0052621">
    <property type="term" value="F:diguanylate cyclase activity"/>
    <property type="evidence" value="ECO:0007669"/>
    <property type="project" value="UniProtKB-EC"/>
</dbReference>
<dbReference type="InterPro" id="IPR050469">
    <property type="entry name" value="Diguanylate_Cyclase"/>
</dbReference>
<proteinExistence type="predicted"/>
<dbReference type="RefSeq" id="WP_183317287.1">
    <property type="nucleotide sequence ID" value="NZ_JACIEN010000004.1"/>
</dbReference>
<dbReference type="GO" id="GO:0005886">
    <property type="term" value="C:plasma membrane"/>
    <property type="evidence" value="ECO:0007669"/>
    <property type="project" value="TreeGrafter"/>
</dbReference>
<dbReference type="PANTHER" id="PTHR45138">
    <property type="entry name" value="REGULATORY COMPONENTS OF SENSORY TRANSDUCTION SYSTEM"/>
    <property type="match status" value="1"/>
</dbReference>
<dbReference type="EC" id="2.7.7.65" evidence="1"/>